<name>A0ABY5Q9E7_9ACTN</name>
<gene>
    <name evidence="2" type="ORF">NRK68_35860</name>
</gene>
<dbReference type="GeneID" id="95578919"/>
<sequence>MPADAIPSQPTVRKRGWCCCLLPAVLPVVWLLAAALLPGKTGEAVGWAPIWLVAVLWNGEDGQGGISRLLE</sequence>
<keyword evidence="1" id="KW-1133">Transmembrane helix</keyword>
<dbReference type="EMBL" id="CP102516">
    <property type="protein sequence ID" value="UUY52633.1"/>
    <property type="molecule type" value="Genomic_DNA"/>
</dbReference>
<keyword evidence="2" id="KW-0614">Plasmid</keyword>
<proteinExistence type="predicted"/>
<keyword evidence="3" id="KW-1185">Reference proteome</keyword>
<dbReference type="Proteomes" id="UP001057738">
    <property type="component" value="Plasmid psa3239"/>
</dbReference>
<geneLocation type="plasmid" evidence="2 3">
    <name>psa3239</name>
</geneLocation>
<keyword evidence="1" id="KW-0472">Membrane</keyword>
<feature type="transmembrane region" description="Helical" evidence="1">
    <location>
        <begin position="16"/>
        <end position="37"/>
    </location>
</feature>
<reference evidence="2" key="1">
    <citation type="submission" date="2022-08" db="EMBL/GenBank/DDBJ databases">
        <authorList>
            <person name="Tian L."/>
        </authorList>
    </citation>
    <scope>NUCLEOTIDE SEQUENCE</scope>
    <source>
        <strain evidence="2">CM253</strain>
        <plasmid evidence="2">psa3239</plasmid>
    </source>
</reference>
<accession>A0ABY5Q9E7</accession>
<evidence type="ECO:0000256" key="1">
    <source>
        <dbReference type="SAM" id="Phobius"/>
    </source>
</evidence>
<evidence type="ECO:0000313" key="2">
    <source>
        <dbReference type="EMBL" id="UUY52633.1"/>
    </source>
</evidence>
<evidence type="ECO:0000313" key="3">
    <source>
        <dbReference type="Proteomes" id="UP001057738"/>
    </source>
</evidence>
<protein>
    <submittedName>
        <fullName evidence="2">Uncharacterized protein</fullName>
    </submittedName>
</protein>
<dbReference type="RefSeq" id="WP_183068887.1">
    <property type="nucleotide sequence ID" value="NZ_CP102516.1"/>
</dbReference>
<keyword evidence="1" id="KW-0812">Transmembrane</keyword>
<organism evidence="2 3">
    <name type="scientific">Streptomyces yangpuensis</name>
    <dbReference type="NCBI Taxonomy" id="1648182"/>
    <lineage>
        <taxon>Bacteria</taxon>
        <taxon>Bacillati</taxon>
        <taxon>Actinomycetota</taxon>
        <taxon>Actinomycetes</taxon>
        <taxon>Kitasatosporales</taxon>
        <taxon>Streptomycetaceae</taxon>
        <taxon>Streptomyces</taxon>
    </lineage>
</organism>